<evidence type="ECO:0000256" key="1">
    <source>
        <dbReference type="ARBA" id="ARBA00023015"/>
    </source>
</evidence>
<keyword evidence="2" id="KW-0238">DNA-binding</keyword>
<evidence type="ECO:0000256" key="2">
    <source>
        <dbReference type="ARBA" id="ARBA00023125"/>
    </source>
</evidence>
<dbReference type="Pfam" id="PF00196">
    <property type="entry name" value="GerE"/>
    <property type="match status" value="1"/>
</dbReference>
<dbReference type="PROSITE" id="PS00622">
    <property type="entry name" value="HTH_LUXR_1"/>
    <property type="match status" value="1"/>
</dbReference>
<evidence type="ECO:0000256" key="3">
    <source>
        <dbReference type="ARBA" id="ARBA00023163"/>
    </source>
</evidence>
<dbReference type="PANTHER" id="PTHR44688">
    <property type="entry name" value="DNA-BINDING TRANSCRIPTIONAL ACTIVATOR DEVR_DOSR"/>
    <property type="match status" value="1"/>
</dbReference>
<dbReference type="CDD" id="cd06170">
    <property type="entry name" value="LuxR_C_like"/>
    <property type="match status" value="1"/>
</dbReference>
<proteinExistence type="predicted"/>
<sequence>MYTPQTGQLETVRDGLKESIDGAASLKFAVVDGDPQRRHQICRLILQFGYHAEPFESLAEYHNSEMDVDRVLACDENGNLSDWLEGFQDYTRRQPPLIAYSTAPAPSKVLAALARGASHYMSFPISEKELESVIEQSNLPAHFLQEIVGRAVAARRRNASLSNREREVAAAVADGLTNKQVARKLDISPRTVEIHRANAMSKLDMSHVSEMVRMRFDMELYDQIVAGRA</sequence>
<dbReference type="RefSeq" id="WP_257595065.1">
    <property type="nucleotide sequence ID" value="NZ_JANKHH010000003.1"/>
</dbReference>
<dbReference type="Gene3D" id="1.10.10.10">
    <property type="entry name" value="Winged helix-like DNA-binding domain superfamily/Winged helix DNA-binding domain"/>
    <property type="match status" value="1"/>
</dbReference>
<feature type="domain" description="HTH luxR-type" evidence="4">
    <location>
        <begin position="154"/>
        <end position="219"/>
    </location>
</feature>
<dbReference type="InterPro" id="IPR011006">
    <property type="entry name" value="CheY-like_superfamily"/>
</dbReference>
<dbReference type="PANTHER" id="PTHR44688:SF16">
    <property type="entry name" value="DNA-BINDING TRANSCRIPTIONAL ACTIVATOR DEVR_DOSR"/>
    <property type="match status" value="1"/>
</dbReference>
<dbReference type="SUPFAM" id="SSF52172">
    <property type="entry name" value="CheY-like"/>
    <property type="match status" value="1"/>
</dbReference>
<reference evidence="5 6" key="1">
    <citation type="submission" date="2022-08" db="EMBL/GenBank/DDBJ databases">
        <title>Polyphasic taxonomy analysis of Qipengyuania sp.RS5-5.</title>
        <authorList>
            <person name="Xamxidin M."/>
            <person name="Wu M."/>
        </authorList>
    </citation>
    <scope>NUCLEOTIDE SEQUENCE [LARGE SCALE GENOMIC DNA]</scope>
    <source>
        <strain evidence="5 6">RS5-5</strain>
    </source>
</reference>
<evidence type="ECO:0000259" key="4">
    <source>
        <dbReference type="PROSITE" id="PS50043"/>
    </source>
</evidence>
<dbReference type="EMBL" id="JANKHH010000003">
    <property type="protein sequence ID" value="MCR2833296.1"/>
    <property type="molecule type" value="Genomic_DNA"/>
</dbReference>
<protein>
    <submittedName>
        <fullName evidence="5">Response regulator transcription factor</fullName>
    </submittedName>
</protein>
<dbReference type="InterPro" id="IPR016032">
    <property type="entry name" value="Sig_transdc_resp-reg_C-effctor"/>
</dbReference>
<dbReference type="Gene3D" id="3.40.50.2300">
    <property type="match status" value="1"/>
</dbReference>
<comment type="caution">
    <text evidence="5">The sequence shown here is derived from an EMBL/GenBank/DDBJ whole genome shotgun (WGS) entry which is preliminary data.</text>
</comment>
<dbReference type="Proteomes" id="UP001206067">
    <property type="component" value="Unassembled WGS sequence"/>
</dbReference>
<dbReference type="PRINTS" id="PR00038">
    <property type="entry name" value="HTHLUXR"/>
</dbReference>
<gene>
    <name evidence="5" type="ORF">NSO95_05015</name>
</gene>
<name>A0ABT1XQT4_9SPHN</name>
<dbReference type="InterPro" id="IPR000792">
    <property type="entry name" value="Tscrpt_reg_LuxR_C"/>
</dbReference>
<keyword evidence="1" id="KW-0805">Transcription regulation</keyword>
<keyword evidence="3" id="KW-0804">Transcription</keyword>
<organism evidence="5 6">
    <name type="scientific">Parerythrobacter lacustris</name>
    <dbReference type="NCBI Taxonomy" id="2969984"/>
    <lineage>
        <taxon>Bacteria</taxon>
        <taxon>Pseudomonadati</taxon>
        <taxon>Pseudomonadota</taxon>
        <taxon>Alphaproteobacteria</taxon>
        <taxon>Sphingomonadales</taxon>
        <taxon>Erythrobacteraceae</taxon>
        <taxon>Parerythrobacter</taxon>
    </lineage>
</organism>
<evidence type="ECO:0000313" key="6">
    <source>
        <dbReference type="Proteomes" id="UP001206067"/>
    </source>
</evidence>
<dbReference type="SMART" id="SM00421">
    <property type="entry name" value="HTH_LUXR"/>
    <property type="match status" value="1"/>
</dbReference>
<dbReference type="SUPFAM" id="SSF46894">
    <property type="entry name" value="C-terminal effector domain of the bipartite response regulators"/>
    <property type="match status" value="1"/>
</dbReference>
<keyword evidence="6" id="KW-1185">Reference proteome</keyword>
<accession>A0ABT1XQT4</accession>
<dbReference type="InterPro" id="IPR036388">
    <property type="entry name" value="WH-like_DNA-bd_sf"/>
</dbReference>
<evidence type="ECO:0000313" key="5">
    <source>
        <dbReference type="EMBL" id="MCR2833296.1"/>
    </source>
</evidence>
<dbReference type="PROSITE" id="PS50043">
    <property type="entry name" value="HTH_LUXR_2"/>
    <property type="match status" value="1"/>
</dbReference>